<dbReference type="Proteomes" id="UP001158986">
    <property type="component" value="Unassembled WGS sequence"/>
</dbReference>
<keyword evidence="1" id="KW-1133">Transmembrane helix</keyword>
<evidence type="ECO:0000313" key="3">
    <source>
        <dbReference type="EMBL" id="CAH0517680.1"/>
    </source>
</evidence>
<evidence type="ECO:0000313" key="4">
    <source>
        <dbReference type="Proteomes" id="UP001158986"/>
    </source>
</evidence>
<protein>
    <recommendedName>
        <fullName evidence="6">Sur7 protein</fullName>
    </recommendedName>
</protein>
<dbReference type="Proteomes" id="UP001160483">
    <property type="component" value="Unassembled WGS sequence"/>
</dbReference>
<gene>
    <name evidence="3" type="ORF">PBS001_LOCUS4274</name>
    <name evidence="2" type="ORF">PBS003_LOCUS3613</name>
</gene>
<keyword evidence="1" id="KW-0812">Transmembrane</keyword>
<keyword evidence="4" id="KW-1185">Reference proteome</keyword>
<reference evidence="2 4" key="1">
    <citation type="submission" date="2021-11" db="EMBL/GenBank/DDBJ databases">
        <authorList>
            <person name="Islam A."/>
            <person name="Islam S."/>
            <person name="Flora M.S."/>
            <person name="Rahman M."/>
            <person name="Ziaur R.M."/>
            <person name="Epstein J.H."/>
            <person name="Hassan M."/>
            <person name="Klassen M."/>
            <person name="Woodard K."/>
            <person name="Webb A."/>
            <person name="Webby R.J."/>
            <person name="El Zowalaty M.E."/>
        </authorList>
    </citation>
    <scope>NUCLEOTIDE SEQUENCE</scope>
    <source>
        <strain evidence="3">Pbs1</strain>
        <strain evidence="2">Pbs3</strain>
    </source>
</reference>
<feature type="transmembrane region" description="Helical" evidence="1">
    <location>
        <begin position="152"/>
        <end position="171"/>
    </location>
</feature>
<feature type="transmembrane region" description="Helical" evidence="1">
    <location>
        <begin position="7"/>
        <end position="31"/>
    </location>
</feature>
<keyword evidence="1" id="KW-0472">Membrane</keyword>
<comment type="caution">
    <text evidence="2">The sequence shown here is derived from an EMBL/GenBank/DDBJ whole genome shotgun (WGS) entry which is preliminary data.</text>
</comment>
<evidence type="ECO:0008006" key="6">
    <source>
        <dbReference type="Google" id="ProtNLM"/>
    </source>
</evidence>
<organism evidence="2 5">
    <name type="scientific">Peronospora belbahrii</name>
    <dbReference type="NCBI Taxonomy" id="622444"/>
    <lineage>
        <taxon>Eukaryota</taxon>
        <taxon>Sar</taxon>
        <taxon>Stramenopiles</taxon>
        <taxon>Oomycota</taxon>
        <taxon>Peronosporomycetes</taxon>
        <taxon>Peronosporales</taxon>
        <taxon>Peronosporaceae</taxon>
        <taxon>Peronospora</taxon>
    </lineage>
</organism>
<feature type="transmembrane region" description="Helical" evidence="1">
    <location>
        <begin position="217"/>
        <end position="237"/>
    </location>
</feature>
<name>A0AAU9KWN8_9STRA</name>
<dbReference type="EMBL" id="CAKKTJ010000164">
    <property type="protein sequence ID" value="CAH0476849.1"/>
    <property type="molecule type" value="Genomic_DNA"/>
</dbReference>
<evidence type="ECO:0000313" key="5">
    <source>
        <dbReference type="Proteomes" id="UP001160483"/>
    </source>
</evidence>
<accession>A0AAU9KWN8</accession>
<evidence type="ECO:0000313" key="2">
    <source>
        <dbReference type="EMBL" id="CAH0476849.1"/>
    </source>
</evidence>
<dbReference type="AlphaFoldDB" id="A0AAU9KWN8"/>
<evidence type="ECO:0000256" key="1">
    <source>
        <dbReference type="SAM" id="Phobius"/>
    </source>
</evidence>
<sequence>MVLNKFALGAIAMVTFGTIYNIVAVILPMWASNKTVNSAYSSTISSTNFKAGLLGFCVDTEMTDGTSFDDCFYYKFGSLGDNLSVLDSELWSKYTSDGVCKGYDNAGDVSDAEQFAYSTVLATAAGMNAVEFDKFLDKSCGMLGMGTMTTGGMSLSNGLMALIAMVGAITCSKGNKKWTGAGYFLVGVAALTSILTIILWIIQSKPLGEEDDTSYKASFFLMIIATLHYLGTIPLFWKCLEHQRETMKAHDEDHTTYMEAETPINGRAPTSLV</sequence>
<dbReference type="EMBL" id="CAKLCB010000248">
    <property type="protein sequence ID" value="CAH0517680.1"/>
    <property type="molecule type" value="Genomic_DNA"/>
</dbReference>
<feature type="transmembrane region" description="Helical" evidence="1">
    <location>
        <begin position="183"/>
        <end position="202"/>
    </location>
</feature>
<proteinExistence type="predicted"/>